<dbReference type="Proteomes" id="UP001314263">
    <property type="component" value="Unassembled WGS sequence"/>
</dbReference>
<keyword evidence="3" id="KW-1185">Reference proteome</keyword>
<sequence length="133" mass="14724">MESAEARRARLKALRDAAAGAEDVGTPSTAPDEPVLKFRNYAVKDQKNIKHDTVEAAQAPEFAAPVVEPSVVQEVQGEGEAIINVAPKKANWDLRRDVAKKLEKLERRTQRALVAIMQEQQKHMLEKEEGQAA</sequence>
<organism evidence="2 3">
    <name type="scientific">Coccomyxa viridis</name>
    <dbReference type="NCBI Taxonomy" id="1274662"/>
    <lineage>
        <taxon>Eukaryota</taxon>
        <taxon>Viridiplantae</taxon>
        <taxon>Chlorophyta</taxon>
        <taxon>core chlorophytes</taxon>
        <taxon>Trebouxiophyceae</taxon>
        <taxon>Trebouxiophyceae incertae sedis</taxon>
        <taxon>Coccomyxaceae</taxon>
        <taxon>Coccomyxa</taxon>
    </lineage>
</organism>
<gene>
    <name evidence="2" type="ORF">CVIRNUC_010233</name>
</gene>
<feature type="region of interest" description="Disordered" evidence="1">
    <location>
        <begin position="1"/>
        <end position="33"/>
    </location>
</feature>
<dbReference type="GO" id="GO:0005684">
    <property type="term" value="C:U2-type spliceosomal complex"/>
    <property type="evidence" value="ECO:0007669"/>
    <property type="project" value="TreeGrafter"/>
</dbReference>
<evidence type="ECO:0008006" key="4">
    <source>
        <dbReference type="Google" id="ProtNLM"/>
    </source>
</evidence>
<dbReference type="InterPro" id="IPR013169">
    <property type="entry name" value="mRNA_splic_Cwf18-like"/>
</dbReference>
<dbReference type="GO" id="GO:0071014">
    <property type="term" value="C:post-mRNA release spliceosomal complex"/>
    <property type="evidence" value="ECO:0007669"/>
    <property type="project" value="TreeGrafter"/>
</dbReference>
<evidence type="ECO:0000313" key="3">
    <source>
        <dbReference type="Proteomes" id="UP001314263"/>
    </source>
</evidence>
<dbReference type="EMBL" id="CAUYUE010000016">
    <property type="protein sequence ID" value="CAK0787017.1"/>
    <property type="molecule type" value="Genomic_DNA"/>
</dbReference>
<evidence type="ECO:0000256" key="1">
    <source>
        <dbReference type="SAM" id="MobiDB-lite"/>
    </source>
</evidence>
<dbReference type="AlphaFoldDB" id="A0AAV1ILC9"/>
<name>A0AAV1ILC9_9CHLO</name>
<proteinExistence type="predicted"/>
<dbReference type="Pfam" id="PF08315">
    <property type="entry name" value="cwf18"/>
    <property type="match status" value="1"/>
</dbReference>
<protein>
    <recommendedName>
        <fullName evidence="4">Coiled-coil domain-containing protein 12</fullName>
    </recommendedName>
</protein>
<comment type="caution">
    <text evidence="2">The sequence shown here is derived from an EMBL/GenBank/DDBJ whole genome shotgun (WGS) entry which is preliminary data.</text>
</comment>
<accession>A0AAV1ILC9</accession>
<evidence type="ECO:0000313" key="2">
    <source>
        <dbReference type="EMBL" id="CAK0787017.1"/>
    </source>
</evidence>
<dbReference type="PANTHER" id="PTHR31551:SF1">
    <property type="entry name" value="COILED-COIL DOMAIN-CONTAINING PROTEIN 12"/>
    <property type="match status" value="1"/>
</dbReference>
<reference evidence="2 3" key="1">
    <citation type="submission" date="2023-10" db="EMBL/GenBank/DDBJ databases">
        <authorList>
            <person name="Maclean D."/>
            <person name="Macfadyen A."/>
        </authorList>
    </citation>
    <scope>NUCLEOTIDE SEQUENCE [LARGE SCALE GENOMIC DNA]</scope>
</reference>
<dbReference type="PANTHER" id="PTHR31551">
    <property type="entry name" value="PRE-MRNA-SPLICING FACTOR CWF18"/>
    <property type="match status" value="1"/>
</dbReference>